<feature type="compositionally biased region" description="Basic and acidic residues" evidence="5">
    <location>
        <begin position="321"/>
        <end position="350"/>
    </location>
</feature>
<feature type="repeat" description="ANK" evidence="3">
    <location>
        <begin position="174"/>
        <end position="206"/>
    </location>
</feature>
<dbReference type="PANTHER" id="PTHR24198:SF185">
    <property type="entry name" value="ANKYRIN-3"/>
    <property type="match status" value="1"/>
</dbReference>
<reference evidence="7" key="1">
    <citation type="submission" date="2025-08" db="UniProtKB">
        <authorList>
            <consortium name="RefSeq"/>
        </authorList>
    </citation>
    <scope>IDENTIFICATION</scope>
    <source>
        <tissue evidence="7">White muscle</tissue>
    </source>
</reference>
<feature type="compositionally biased region" description="Low complexity" evidence="5">
    <location>
        <begin position="641"/>
        <end position="656"/>
    </location>
</feature>
<feature type="repeat" description="ANK" evidence="3">
    <location>
        <begin position="108"/>
        <end position="140"/>
    </location>
</feature>
<evidence type="ECO:0000256" key="1">
    <source>
        <dbReference type="ARBA" id="ARBA00022737"/>
    </source>
</evidence>
<feature type="region of interest" description="Disordered" evidence="5">
    <location>
        <begin position="276"/>
        <end position="377"/>
    </location>
</feature>
<dbReference type="Proteomes" id="UP000808372">
    <property type="component" value="Chromosome 29"/>
</dbReference>
<gene>
    <name evidence="7" type="primary">LOC120024508</name>
</gene>
<feature type="compositionally biased region" description="Basic residues" evidence="5">
    <location>
        <begin position="277"/>
        <end position="288"/>
    </location>
</feature>
<dbReference type="GeneID" id="120024508"/>
<organism evidence="6 7">
    <name type="scientific">Salvelinus namaycush</name>
    <name type="common">Lake trout</name>
    <name type="synonym">Salmo namaycush</name>
    <dbReference type="NCBI Taxonomy" id="8040"/>
    <lineage>
        <taxon>Eukaryota</taxon>
        <taxon>Metazoa</taxon>
        <taxon>Chordata</taxon>
        <taxon>Craniata</taxon>
        <taxon>Vertebrata</taxon>
        <taxon>Euteleostomi</taxon>
        <taxon>Actinopterygii</taxon>
        <taxon>Neopterygii</taxon>
        <taxon>Teleostei</taxon>
        <taxon>Protacanthopterygii</taxon>
        <taxon>Salmoniformes</taxon>
        <taxon>Salmonidae</taxon>
        <taxon>Salmoninae</taxon>
        <taxon>Salvelinus</taxon>
    </lineage>
</organism>
<accession>A0A8U0PJ26</accession>
<evidence type="ECO:0000313" key="6">
    <source>
        <dbReference type="Proteomes" id="UP000808372"/>
    </source>
</evidence>
<evidence type="ECO:0000256" key="3">
    <source>
        <dbReference type="PROSITE-ProRule" id="PRU00023"/>
    </source>
</evidence>
<dbReference type="RefSeq" id="XP_038824704.1">
    <property type="nucleotide sequence ID" value="XM_038968776.1"/>
</dbReference>
<keyword evidence="1" id="KW-0677">Repeat</keyword>
<dbReference type="PROSITE" id="PS50297">
    <property type="entry name" value="ANK_REP_REGION"/>
    <property type="match status" value="4"/>
</dbReference>
<proteinExistence type="predicted"/>
<name>A0A8U0PJ26_SALNM</name>
<keyword evidence="4" id="KW-0175">Coiled coil</keyword>
<feature type="coiled-coil region" evidence="4">
    <location>
        <begin position="408"/>
        <end position="435"/>
    </location>
</feature>
<feature type="compositionally biased region" description="Basic and acidic residues" evidence="5">
    <location>
        <begin position="659"/>
        <end position="684"/>
    </location>
</feature>
<feature type="repeat" description="ANK" evidence="3">
    <location>
        <begin position="240"/>
        <end position="272"/>
    </location>
</feature>
<dbReference type="AlphaFoldDB" id="A0A8U0PJ26"/>
<feature type="region of interest" description="Disordered" evidence="5">
    <location>
        <begin position="638"/>
        <end position="708"/>
    </location>
</feature>
<evidence type="ECO:0000256" key="5">
    <source>
        <dbReference type="SAM" id="MobiDB-lite"/>
    </source>
</evidence>
<protein>
    <submittedName>
        <fullName evidence="7">Ankyrin repeat domain-containing protein 6-like isoform X3</fullName>
    </submittedName>
</protein>
<feature type="region of interest" description="Disordered" evidence="5">
    <location>
        <begin position="578"/>
        <end position="625"/>
    </location>
</feature>
<feature type="compositionally biased region" description="Basic residues" evidence="5">
    <location>
        <begin position="685"/>
        <end position="699"/>
    </location>
</feature>
<sequence>MTSSDLEWDYLDCHLEGYSSPPRGSPPGWRSSPLALPSPTPTDNSPNLWRSQILSIWSMSSRSRMGRSVSPATNGVSGPEKEEGRERRQWRKAAGTGSGRSGRVKKEGEQTALHRAAVVGNSDVISALIQEGCALDRQDKDGNTALHEVSWHGFSQSVKLLVKAGANVHAKNKAGNTALHLACQNGHAQSSKVLLLGGSRPDSKNHVGDTCLHVAARYNHVSMLRTLLGAFCSVAEKNQAGDTPLHVAAALNHKKTVRLLLEAGTDSSIRNNVQRFTRGRSVRKRRDKLKADRRAQSVPRDDMLPRKDSASAADDTPSSDRVARKHEVIEASKSTDRELREKPSLSEPLRRRGNKHGEKRRGKLRGSSPQPPLPPHNYKAYQLYTLYRGKDGKVMQAPINGCRCEPLINKLENQLEATKEEMKTEIHTVQDLMNNKMGQLDRKNKHQIRALDKMTVERVSAERTECQHRINQRAMQERQEGEKRQQASVVNELKNWCMAKLQNIEVRFAGDPCNTKLRRSSSMSEGLCEVDPGGLTVLPAGGPGDSAQCLAPHITDVTEGDRNTAATEDPSANHCFAVQVDSSPDSDKHPKQAEISSPTTAKFLSQSPQVVRPKERLLGATEHRRPYQELQDVALLELGPSSRSSRSNNNRASSLSPATERHCSSRQDKDLDRERDRDREQGRDKGKHHKRHSQGRTKAKVATVGQAEGTQTLEVFEERAVERGGGESSFAQERENMHALEVTQYFFEAVSTQMEHWYERKIQEARWQADQRAQADRAALLERITYLEDELRMLRTNRHDDS</sequence>
<dbReference type="PRINTS" id="PR01415">
    <property type="entry name" value="ANKYRIN"/>
</dbReference>
<dbReference type="InterPro" id="IPR002110">
    <property type="entry name" value="Ankyrin_rpt"/>
</dbReference>
<dbReference type="PANTHER" id="PTHR24198">
    <property type="entry name" value="ANKYRIN REPEAT AND PROTEIN KINASE DOMAIN-CONTAINING PROTEIN"/>
    <property type="match status" value="1"/>
</dbReference>
<feature type="repeat" description="ANK" evidence="3">
    <location>
        <begin position="141"/>
        <end position="173"/>
    </location>
</feature>
<feature type="compositionally biased region" description="Low complexity" evidence="5">
    <location>
        <begin position="310"/>
        <end position="320"/>
    </location>
</feature>
<feature type="region of interest" description="Disordered" evidence="5">
    <location>
        <begin position="64"/>
        <end position="109"/>
    </location>
</feature>
<dbReference type="Gene3D" id="1.25.40.20">
    <property type="entry name" value="Ankyrin repeat-containing domain"/>
    <property type="match status" value="1"/>
</dbReference>
<feature type="compositionally biased region" description="Polar residues" evidence="5">
    <location>
        <begin position="594"/>
        <end position="609"/>
    </location>
</feature>
<dbReference type="GO" id="GO:0005737">
    <property type="term" value="C:cytoplasm"/>
    <property type="evidence" value="ECO:0007669"/>
    <property type="project" value="TreeGrafter"/>
</dbReference>
<dbReference type="Pfam" id="PF12796">
    <property type="entry name" value="Ank_2"/>
    <property type="match status" value="2"/>
</dbReference>
<evidence type="ECO:0000313" key="7">
    <source>
        <dbReference type="RefSeq" id="XP_038824704.1"/>
    </source>
</evidence>
<feature type="region of interest" description="Disordered" evidence="5">
    <location>
        <begin position="15"/>
        <end position="48"/>
    </location>
</feature>
<feature type="compositionally biased region" description="Basic and acidic residues" evidence="5">
    <location>
        <begin position="289"/>
        <end position="309"/>
    </location>
</feature>
<dbReference type="SUPFAM" id="SSF48403">
    <property type="entry name" value="Ankyrin repeat"/>
    <property type="match status" value="1"/>
</dbReference>
<feature type="compositionally biased region" description="Basic residues" evidence="5">
    <location>
        <begin position="351"/>
        <end position="364"/>
    </location>
</feature>
<feature type="compositionally biased region" description="Low complexity" evidence="5">
    <location>
        <begin position="19"/>
        <end position="37"/>
    </location>
</feature>
<dbReference type="FunFam" id="1.25.40.20:FF:000370">
    <property type="entry name" value="Ankyrin repeat domain-containing protein 6"/>
    <property type="match status" value="1"/>
</dbReference>
<dbReference type="PROSITE" id="PS50088">
    <property type="entry name" value="ANK_REPEAT"/>
    <property type="match status" value="5"/>
</dbReference>
<keyword evidence="6" id="KW-1185">Reference proteome</keyword>
<feature type="repeat" description="ANK" evidence="3">
    <location>
        <begin position="207"/>
        <end position="239"/>
    </location>
</feature>
<dbReference type="InterPro" id="IPR036770">
    <property type="entry name" value="Ankyrin_rpt-contain_sf"/>
</dbReference>
<keyword evidence="2 3" id="KW-0040">ANK repeat</keyword>
<dbReference type="SMART" id="SM00248">
    <property type="entry name" value="ANK"/>
    <property type="match status" value="5"/>
</dbReference>
<evidence type="ECO:0000256" key="2">
    <source>
        <dbReference type="ARBA" id="ARBA00023043"/>
    </source>
</evidence>
<feature type="compositionally biased region" description="Basic and acidic residues" evidence="5">
    <location>
        <begin position="612"/>
        <end position="625"/>
    </location>
</feature>
<evidence type="ECO:0000256" key="4">
    <source>
        <dbReference type="SAM" id="Coils"/>
    </source>
</evidence>